<evidence type="ECO:0000313" key="2">
    <source>
        <dbReference type="EMBL" id="VDD47748.1"/>
    </source>
</evidence>
<organism evidence="2">
    <name type="scientific">Brassica oleracea</name>
    <name type="common">Wild cabbage</name>
    <dbReference type="NCBI Taxonomy" id="3712"/>
    <lineage>
        <taxon>Eukaryota</taxon>
        <taxon>Viridiplantae</taxon>
        <taxon>Streptophyta</taxon>
        <taxon>Embryophyta</taxon>
        <taxon>Tracheophyta</taxon>
        <taxon>Spermatophyta</taxon>
        <taxon>Magnoliopsida</taxon>
        <taxon>eudicotyledons</taxon>
        <taxon>Gunneridae</taxon>
        <taxon>Pentapetalae</taxon>
        <taxon>rosids</taxon>
        <taxon>malvids</taxon>
        <taxon>Brassicales</taxon>
        <taxon>Brassicaceae</taxon>
        <taxon>Brassiceae</taxon>
        <taxon>Brassica</taxon>
    </lineage>
</organism>
<protein>
    <submittedName>
        <fullName evidence="2">Uncharacterized protein</fullName>
    </submittedName>
</protein>
<reference evidence="2" key="1">
    <citation type="submission" date="2018-11" db="EMBL/GenBank/DDBJ databases">
        <authorList>
            <consortium name="Genoscope - CEA"/>
            <person name="William W."/>
        </authorList>
    </citation>
    <scope>NUCLEOTIDE SEQUENCE</scope>
</reference>
<proteinExistence type="predicted"/>
<keyword evidence="1" id="KW-0732">Signal</keyword>
<dbReference type="AlphaFoldDB" id="A0A3P6F5G9"/>
<evidence type="ECO:0000256" key="1">
    <source>
        <dbReference type="SAM" id="SignalP"/>
    </source>
</evidence>
<sequence>MIFLLLIVIICFRFHSFNLESFTGDAAAERFTGDAETESLTGDAKSARFTKSFIRDAAAERFTGDAAKVARLRFQYTTRA</sequence>
<dbReference type="EMBL" id="LR031878">
    <property type="protein sequence ID" value="VDD47748.1"/>
    <property type="molecule type" value="Genomic_DNA"/>
</dbReference>
<name>A0A3P6F5G9_BRAOL</name>
<feature type="chain" id="PRO_5018049655" evidence="1">
    <location>
        <begin position="20"/>
        <end position="80"/>
    </location>
</feature>
<accession>A0A3P6F5G9</accession>
<gene>
    <name evidence="2" type="ORF">BOLC1T00137H</name>
</gene>
<feature type="signal peptide" evidence="1">
    <location>
        <begin position="1"/>
        <end position="19"/>
    </location>
</feature>